<organism evidence="15 16">
    <name type="scientific">Agromyces agglutinans</name>
    <dbReference type="NCBI Taxonomy" id="2662258"/>
    <lineage>
        <taxon>Bacteria</taxon>
        <taxon>Bacillati</taxon>
        <taxon>Actinomycetota</taxon>
        <taxon>Actinomycetes</taxon>
        <taxon>Micrococcales</taxon>
        <taxon>Microbacteriaceae</taxon>
        <taxon>Agromyces</taxon>
    </lineage>
</organism>
<evidence type="ECO:0000256" key="3">
    <source>
        <dbReference type="ARBA" id="ARBA00022475"/>
    </source>
</evidence>
<dbReference type="EMBL" id="WJIF01000002">
    <property type="protein sequence ID" value="MRG59365.1"/>
    <property type="molecule type" value="Genomic_DNA"/>
</dbReference>
<sequence length="287" mass="29333">MTGADGTAGRVPDDLRELAPAYALGALDEADRERFEHALRGSPELRAEVDAFRAAASGLGEAVPPVAPPARLKADLFARLDDVEQERAEPDASAEAGGTTQVPAREEPAPEAETPAPETAAPAAAHDELAARRGRGRTGRRGLALILASAAAVALIAAGAIVGLNWSGPNGWGAQREMAALAEASDAQQTTATVSGGGEVTLVSSADQGRSAIIAEGLPDVGDDQTYELWYIDDAGIVSAGTFDVRGDETWRLLEGEFAPGVAVGITVEPAGGSPQPTSDPVALLET</sequence>
<dbReference type="AlphaFoldDB" id="A0A6I2F1L5"/>
<evidence type="ECO:0000256" key="1">
    <source>
        <dbReference type="ARBA" id="ARBA00004167"/>
    </source>
</evidence>
<feature type="domain" description="Putative zinc-finger" evidence="14">
    <location>
        <begin position="14"/>
        <end position="46"/>
    </location>
</feature>
<keyword evidence="6" id="KW-0805">Transcription regulation</keyword>
<evidence type="ECO:0000256" key="2">
    <source>
        <dbReference type="ARBA" id="ARBA00004236"/>
    </source>
</evidence>
<dbReference type="Proteomes" id="UP000431080">
    <property type="component" value="Unassembled WGS sequence"/>
</dbReference>
<comment type="caution">
    <text evidence="15">The sequence shown here is derived from an EMBL/GenBank/DDBJ whole genome shotgun (WGS) entry which is preliminary data.</text>
</comment>
<feature type="region of interest" description="Disordered" evidence="11">
    <location>
        <begin position="84"/>
        <end position="125"/>
    </location>
</feature>
<feature type="compositionally biased region" description="Low complexity" evidence="11">
    <location>
        <begin position="111"/>
        <end position="124"/>
    </location>
</feature>
<dbReference type="GO" id="GO:0016989">
    <property type="term" value="F:sigma factor antagonist activity"/>
    <property type="evidence" value="ECO:0007669"/>
    <property type="project" value="TreeGrafter"/>
</dbReference>
<evidence type="ECO:0000313" key="15">
    <source>
        <dbReference type="EMBL" id="MRG59365.1"/>
    </source>
</evidence>
<feature type="domain" description="Anti-sigma K factor RskA C-terminal" evidence="13">
    <location>
        <begin position="147"/>
        <end position="282"/>
    </location>
</feature>
<evidence type="ECO:0000256" key="5">
    <source>
        <dbReference type="ARBA" id="ARBA00022989"/>
    </source>
</evidence>
<dbReference type="Gene3D" id="1.10.10.1320">
    <property type="entry name" value="Anti-sigma factor, zinc-finger domain"/>
    <property type="match status" value="1"/>
</dbReference>
<evidence type="ECO:0000256" key="4">
    <source>
        <dbReference type="ARBA" id="ARBA00022692"/>
    </source>
</evidence>
<evidence type="ECO:0000259" key="14">
    <source>
        <dbReference type="Pfam" id="PF13490"/>
    </source>
</evidence>
<dbReference type="RefSeq" id="WP_153683778.1">
    <property type="nucleotide sequence ID" value="NZ_WJIF01000002.1"/>
</dbReference>
<evidence type="ECO:0000256" key="9">
    <source>
        <dbReference type="ARBA" id="ARBA00029829"/>
    </source>
</evidence>
<dbReference type="PANTHER" id="PTHR37461">
    <property type="entry name" value="ANTI-SIGMA-K FACTOR RSKA"/>
    <property type="match status" value="1"/>
</dbReference>
<evidence type="ECO:0000256" key="10">
    <source>
        <dbReference type="ARBA" id="ARBA00030803"/>
    </source>
</evidence>
<gene>
    <name evidence="15" type="ORF">GE115_05690</name>
</gene>
<evidence type="ECO:0000256" key="11">
    <source>
        <dbReference type="SAM" id="MobiDB-lite"/>
    </source>
</evidence>
<accession>A0A6I2F1L5</accession>
<keyword evidence="8" id="KW-0804">Transcription</keyword>
<evidence type="ECO:0000256" key="6">
    <source>
        <dbReference type="ARBA" id="ARBA00023015"/>
    </source>
</evidence>
<keyword evidence="4 12" id="KW-0812">Transmembrane</keyword>
<dbReference type="PANTHER" id="PTHR37461:SF1">
    <property type="entry name" value="ANTI-SIGMA-K FACTOR RSKA"/>
    <property type="match status" value="1"/>
</dbReference>
<evidence type="ECO:0000256" key="8">
    <source>
        <dbReference type="ARBA" id="ARBA00023163"/>
    </source>
</evidence>
<dbReference type="Pfam" id="PF10099">
    <property type="entry name" value="RskA_C"/>
    <property type="match status" value="1"/>
</dbReference>
<keyword evidence="3" id="KW-1003">Cell membrane</keyword>
<keyword evidence="7 12" id="KW-0472">Membrane</keyword>
<dbReference type="GO" id="GO:0006417">
    <property type="term" value="P:regulation of translation"/>
    <property type="evidence" value="ECO:0007669"/>
    <property type="project" value="TreeGrafter"/>
</dbReference>
<evidence type="ECO:0000313" key="16">
    <source>
        <dbReference type="Proteomes" id="UP000431080"/>
    </source>
</evidence>
<dbReference type="InterPro" id="IPR018764">
    <property type="entry name" value="RskA_C"/>
</dbReference>
<proteinExistence type="predicted"/>
<dbReference type="InterPro" id="IPR027383">
    <property type="entry name" value="Znf_put"/>
</dbReference>
<dbReference type="InterPro" id="IPR051474">
    <property type="entry name" value="Anti-sigma-K/W_factor"/>
</dbReference>
<evidence type="ECO:0000256" key="12">
    <source>
        <dbReference type="SAM" id="Phobius"/>
    </source>
</evidence>
<evidence type="ECO:0000259" key="13">
    <source>
        <dbReference type="Pfam" id="PF10099"/>
    </source>
</evidence>
<dbReference type="GO" id="GO:0005886">
    <property type="term" value="C:plasma membrane"/>
    <property type="evidence" value="ECO:0007669"/>
    <property type="project" value="UniProtKB-SubCell"/>
</dbReference>
<feature type="transmembrane region" description="Helical" evidence="12">
    <location>
        <begin position="142"/>
        <end position="166"/>
    </location>
</feature>
<protein>
    <recommendedName>
        <fullName evidence="10">Regulator of SigK</fullName>
    </recommendedName>
    <alternativeName>
        <fullName evidence="9">Sigma-K anti-sigma factor RskA</fullName>
    </alternativeName>
</protein>
<comment type="subcellular location">
    <subcellularLocation>
        <location evidence="2">Cell membrane</location>
    </subcellularLocation>
    <subcellularLocation>
        <location evidence="1">Membrane</location>
        <topology evidence="1">Single-pass membrane protein</topology>
    </subcellularLocation>
</comment>
<dbReference type="Pfam" id="PF13490">
    <property type="entry name" value="zf-HC2"/>
    <property type="match status" value="1"/>
</dbReference>
<reference evidence="15 16" key="1">
    <citation type="submission" date="2019-10" db="EMBL/GenBank/DDBJ databases">
        <authorList>
            <person name="Nie G."/>
            <person name="Ming H."/>
            <person name="Yi B."/>
        </authorList>
    </citation>
    <scope>NUCLEOTIDE SEQUENCE [LARGE SCALE GENOMIC DNA]</scope>
    <source>
        <strain evidence="15 16">CFH 90414</strain>
    </source>
</reference>
<keyword evidence="16" id="KW-1185">Reference proteome</keyword>
<dbReference type="InterPro" id="IPR041916">
    <property type="entry name" value="Anti_sigma_zinc_sf"/>
</dbReference>
<keyword evidence="5 12" id="KW-1133">Transmembrane helix</keyword>
<name>A0A6I2F1L5_9MICO</name>
<evidence type="ECO:0000256" key="7">
    <source>
        <dbReference type="ARBA" id="ARBA00023136"/>
    </source>
</evidence>